<evidence type="ECO:0000313" key="3">
    <source>
        <dbReference type="Proteomes" id="UP000241546"/>
    </source>
</evidence>
<feature type="region of interest" description="Disordered" evidence="1">
    <location>
        <begin position="46"/>
        <end position="109"/>
    </location>
</feature>
<sequence>MPQRLPYSKHQKTTIPHHSNTTLNLPFIYIDLLEASPHPLHTLLLTPPSVPHSPQKHLPLPLVHPPQPKPPPPLIPPQSHSGHEQSENAAKFSQHCANASSLSKRSPSQLPVVRLKTPPPLVYMQHACVYSETGLPTRFQHLHASAADIREMTARMTERSFILWVLPAGE</sequence>
<feature type="compositionally biased region" description="Polar residues" evidence="1">
    <location>
        <begin position="95"/>
        <end position="109"/>
    </location>
</feature>
<protein>
    <submittedName>
        <fullName evidence="2">Uncharacterized protein</fullName>
    </submittedName>
</protein>
<dbReference type="EMBL" id="KZ680216">
    <property type="protein sequence ID" value="PTB64551.1"/>
    <property type="molecule type" value="Genomic_DNA"/>
</dbReference>
<dbReference type="RefSeq" id="XP_024747871.1">
    <property type="nucleotide sequence ID" value="XM_024897914.1"/>
</dbReference>
<feature type="compositionally biased region" description="Low complexity" evidence="1">
    <location>
        <begin position="46"/>
        <end position="61"/>
    </location>
</feature>
<name>A0A2T4B5R5_9HYPO</name>
<accession>A0A2T4B5R5</accession>
<reference evidence="3" key="1">
    <citation type="submission" date="2016-07" db="EMBL/GenBank/DDBJ databases">
        <title>Multiple horizontal gene transfer events from other fungi enriched the ability of initially mycotrophic Trichoderma (Ascomycota) to feed on dead plant biomass.</title>
        <authorList>
            <consortium name="DOE Joint Genome Institute"/>
            <person name="Atanasova L."/>
            <person name="Chenthamara K."/>
            <person name="Zhang J."/>
            <person name="Grujic M."/>
            <person name="Henrissat B."/>
            <person name="Kuo A."/>
            <person name="Aerts A."/>
            <person name="Salamov A."/>
            <person name="Lipzen A."/>
            <person name="Labutti K."/>
            <person name="Barry K."/>
            <person name="Miao Y."/>
            <person name="Rahimi M.J."/>
            <person name="Shen Q."/>
            <person name="Grigoriev I.V."/>
            <person name="Kubicek C.P."/>
            <person name="Druzhinina I.S."/>
        </authorList>
    </citation>
    <scope>NUCLEOTIDE SEQUENCE [LARGE SCALE GENOMIC DNA]</scope>
    <source>
        <strain evidence="3">TUCIM 6016</strain>
    </source>
</reference>
<proteinExistence type="predicted"/>
<evidence type="ECO:0000313" key="2">
    <source>
        <dbReference type="EMBL" id="PTB64551.1"/>
    </source>
</evidence>
<organism evidence="2 3">
    <name type="scientific">Trichoderma citrinoviride</name>
    <dbReference type="NCBI Taxonomy" id="58853"/>
    <lineage>
        <taxon>Eukaryota</taxon>
        <taxon>Fungi</taxon>
        <taxon>Dikarya</taxon>
        <taxon>Ascomycota</taxon>
        <taxon>Pezizomycotina</taxon>
        <taxon>Sordariomycetes</taxon>
        <taxon>Hypocreomycetidae</taxon>
        <taxon>Hypocreales</taxon>
        <taxon>Hypocreaceae</taxon>
        <taxon>Trichoderma</taxon>
    </lineage>
</organism>
<dbReference type="AlphaFoldDB" id="A0A2T4B5R5"/>
<dbReference type="Proteomes" id="UP000241546">
    <property type="component" value="Unassembled WGS sequence"/>
</dbReference>
<evidence type="ECO:0000256" key="1">
    <source>
        <dbReference type="SAM" id="MobiDB-lite"/>
    </source>
</evidence>
<dbReference type="GeneID" id="36606032"/>
<keyword evidence="3" id="KW-1185">Reference proteome</keyword>
<feature type="compositionally biased region" description="Pro residues" evidence="1">
    <location>
        <begin position="62"/>
        <end position="76"/>
    </location>
</feature>
<gene>
    <name evidence="2" type="ORF">BBK36DRAFT_21310</name>
</gene>